<dbReference type="Proteomes" id="UP000265520">
    <property type="component" value="Unassembled WGS sequence"/>
</dbReference>
<comment type="caution">
    <text evidence="1">The sequence shown here is derived from an EMBL/GenBank/DDBJ whole genome shotgun (WGS) entry which is preliminary data.</text>
</comment>
<dbReference type="EMBL" id="LXQA010093933">
    <property type="protein sequence ID" value="MCI14821.1"/>
    <property type="molecule type" value="Genomic_DNA"/>
</dbReference>
<evidence type="ECO:0000313" key="1">
    <source>
        <dbReference type="EMBL" id="MCI14821.1"/>
    </source>
</evidence>
<keyword evidence="2" id="KW-1185">Reference proteome</keyword>
<organism evidence="1 2">
    <name type="scientific">Trifolium medium</name>
    <dbReference type="NCBI Taxonomy" id="97028"/>
    <lineage>
        <taxon>Eukaryota</taxon>
        <taxon>Viridiplantae</taxon>
        <taxon>Streptophyta</taxon>
        <taxon>Embryophyta</taxon>
        <taxon>Tracheophyta</taxon>
        <taxon>Spermatophyta</taxon>
        <taxon>Magnoliopsida</taxon>
        <taxon>eudicotyledons</taxon>
        <taxon>Gunneridae</taxon>
        <taxon>Pentapetalae</taxon>
        <taxon>rosids</taxon>
        <taxon>fabids</taxon>
        <taxon>Fabales</taxon>
        <taxon>Fabaceae</taxon>
        <taxon>Papilionoideae</taxon>
        <taxon>50 kb inversion clade</taxon>
        <taxon>NPAAA clade</taxon>
        <taxon>Hologalegina</taxon>
        <taxon>IRL clade</taxon>
        <taxon>Trifolieae</taxon>
        <taxon>Trifolium</taxon>
    </lineage>
</organism>
<evidence type="ECO:0000313" key="2">
    <source>
        <dbReference type="Proteomes" id="UP000265520"/>
    </source>
</evidence>
<accession>A0A392PRV3</accession>
<feature type="non-terminal residue" evidence="1">
    <location>
        <position position="1"/>
    </location>
</feature>
<protein>
    <submittedName>
        <fullName evidence="1">Uncharacterized protein</fullName>
    </submittedName>
</protein>
<dbReference type="AlphaFoldDB" id="A0A392PRV3"/>
<name>A0A392PRV3_9FABA</name>
<sequence>PHHRVQIGVGCGCGIFGSFFFSVLEGGGAAAGFCFKRLRVFSLGYVQVDGGAADTQGFSVSG</sequence>
<reference evidence="1 2" key="1">
    <citation type="journal article" date="2018" name="Front. Plant Sci.">
        <title>Red Clover (Trifolium pratense) and Zigzag Clover (T. medium) - A Picture of Genomic Similarities and Differences.</title>
        <authorList>
            <person name="Dluhosova J."/>
            <person name="Istvanek J."/>
            <person name="Nedelnik J."/>
            <person name="Repkova J."/>
        </authorList>
    </citation>
    <scope>NUCLEOTIDE SEQUENCE [LARGE SCALE GENOMIC DNA]</scope>
    <source>
        <strain evidence="2">cv. 10/8</strain>
        <tissue evidence="1">Leaf</tissue>
    </source>
</reference>
<proteinExistence type="predicted"/>